<feature type="compositionally biased region" description="Low complexity" evidence="4">
    <location>
        <begin position="1049"/>
        <end position="1063"/>
    </location>
</feature>
<dbReference type="InterPro" id="IPR004015">
    <property type="entry name" value="SKI-int_prot_SKIP_SNW-dom"/>
</dbReference>
<evidence type="ECO:0000256" key="2">
    <source>
        <dbReference type="ARBA" id="ARBA00022160"/>
    </source>
</evidence>
<name>A0AAD6GTM0_9EURO</name>
<feature type="compositionally biased region" description="Basic and acidic residues" evidence="4">
    <location>
        <begin position="1184"/>
        <end position="1193"/>
    </location>
</feature>
<dbReference type="GO" id="GO:0000398">
    <property type="term" value="P:mRNA splicing, via spliceosome"/>
    <property type="evidence" value="ECO:0007669"/>
    <property type="project" value="InterPro"/>
</dbReference>
<evidence type="ECO:0000313" key="6">
    <source>
        <dbReference type="EMBL" id="KAJ5586236.1"/>
    </source>
</evidence>
<feature type="compositionally biased region" description="Basic and acidic residues" evidence="4">
    <location>
        <begin position="915"/>
        <end position="924"/>
    </location>
</feature>
<organism evidence="6 7">
    <name type="scientific">Penicillium hetheringtonii</name>
    <dbReference type="NCBI Taxonomy" id="911720"/>
    <lineage>
        <taxon>Eukaryota</taxon>
        <taxon>Fungi</taxon>
        <taxon>Dikarya</taxon>
        <taxon>Ascomycota</taxon>
        <taxon>Pezizomycotina</taxon>
        <taxon>Eurotiomycetes</taxon>
        <taxon>Eurotiomycetidae</taxon>
        <taxon>Eurotiales</taxon>
        <taxon>Aspergillaceae</taxon>
        <taxon>Penicillium</taxon>
    </lineage>
</organism>
<proteinExistence type="inferred from homology"/>
<feature type="compositionally biased region" description="Basic and acidic residues" evidence="4">
    <location>
        <begin position="1205"/>
        <end position="1224"/>
    </location>
</feature>
<dbReference type="SUPFAM" id="SSF46565">
    <property type="entry name" value="Chaperone J-domain"/>
    <property type="match status" value="1"/>
</dbReference>
<feature type="region of interest" description="Disordered" evidence="4">
    <location>
        <begin position="1007"/>
        <end position="1100"/>
    </location>
</feature>
<dbReference type="SMART" id="SM00271">
    <property type="entry name" value="DnaJ"/>
    <property type="match status" value="1"/>
</dbReference>
<evidence type="ECO:0000256" key="1">
    <source>
        <dbReference type="ARBA" id="ARBA00010197"/>
    </source>
</evidence>
<gene>
    <name evidence="6" type="ORF">N7450_006023</name>
</gene>
<feature type="region of interest" description="Disordered" evidence="4">
    <location>
        <begin position="915"/>
        <end position="947"/>
    </location>
</feature>
<dbReference type="InterPro" id="IPR001623">
    <property type="entry name" value="DnaJ_domain"/>
</dbReference>
<feature type="compositionally biased region" description="Basic and acidic residues" evidence="4">
    <location>
        <begin position="1064"/>
        <end position="1100"/>
    </location>
</feature>
<sequence length="1263" mass="141055">MASSFDRATSVADRDVDIDHEDGGLDGEYSMLADAGYSGDVDYYALLGLSTDPPPTDADIRSAYRNLTLSFHPDKQPPHLQEAARQHFNQIQEAYNVLIDSQKRMVYDMMGAEGVKREWGHLGAMGREGEAETQEVGVKAMSPTQFRQWFLKTMKKRERKAIESLVGARRSDPRVDASNTITVEDDDDVTFHIPSPKLVTYGLKYNFETPIPVPDFLRASPGEDTAEEDSIEEEEDLLQLTISTGGHENEEEEIQVPLPPVLVGNALELGATVSPNFKGLLGTRGIWNRFPFSFLKESNVSFGALLLPTPAFTTTFVRSYQPVPGITPFNVAATTTIQRSLGQCPPSFQVQATKQLTERKVAVLTWNSGLLQWPGFLLEAFPALGLIAETFYAAMEDSSALQLALKSFSKPSKSQASHDGDFDDEEARRLEAEKEDIDRSEEAWDIALALAPGGAGIGLNYSRNLFSGKPTDDPAKSEWSSEGYFPMAKMDEARAVKLEVSTSLHSDGSIGWTVKGTRLISENTRIGLGVGITANNVAMTVTWKRLGQRINLPVVVMPHRHHDAAALAAVFPWLAYCAVEFGYVRPRNRKLRRQAVARRHKELNKLVPKKRAESEQAIEMMAEQVQRRQAREESHDGLVITKAEYGYYPSQSKKPKTGFTEPRVIDVTIPVAALVDRGQLVISTKMVKFQIMGFHDPAPLLPKRLKVCPFPNPNTPARKRRYRNMRKLVVLVWWVPTSSTRLKLFYGGLDLPPYGNRAGWRPRAPEDFGDGGAFPEILVAQYPLDMGRKGTSSTSNALAVQVDAEGKVKYDAIARRGHGDNRIVHASFKDLIPLRQRVDMGEISLDRPSEEEVAAQMEKTKNALAGLVEGAVQAQKPKNVKGGRRNEPTFVRYTPANQMGDNDKKNDRIMKIMDRQQDPMEPPKFKHKKIPRGPPSPRHPGVEDSSSCVELEEPEGLHCSLDKRLAADGRGLQDVTINDKFAQLAESLFTADRHAREEVQLRAQMQQKLAEKEKAQKEEHLRQLAQKARQERAGPSRRDSDARSRSRSRSISGSASPYSSRSASPDHEEQAARDREQQRRERRQENERQLRQSRMGTERRIQAMAREQNRDISEKVALGLAKPTQSSESMWDSRLFNQTSGMNAGFNEDNPYDKPLFAAQDAINSIYRPRAQADADDEDAGEGEMSKIQKTNRFEVLGRAKEGFRGAADAEERQGPVQFEKDTADPFGIDSMIADVTAGQKRYGIQEAESDDRGSKRARVDDD</sequence>
<comment type="caution">
    <text evidence="6">The sequence shown here is derived from an EMBL/GenBank/DDBJ whole genome shotgun (WGS) entry which is preliminary data.</text>
</comment>
<dbReference type="InterPro" id="IPR018253">
    <property type="entry name" value="DnaJ_domain_CS"/>
</dbReference>
<dbReference type="EMBL" id="JAQJAC010000004">
    <property type="protein sequence ID" value="KAJ5586236.1"/>
    <property type="molecule type" value="Genomic_DNA"/>
</dbReference>
<dbReference type="Proteomes" id="UP001216150">
    <property type="component" value="Unassembled WGS sequence"/>
</dbReference>
<dbReference type="InterPro" id="IPR036869">
    <property type="entry name" value="J_dom_sf"/>
</dbReference>
<dbReference type="PROSITE" id="PS00636">
    <property type="entry name" value="DNAJ_1"/>
    <property type="match status" value="1"/>
</dbReference>
<feature type="region of interest" description="Disordered" evidence="4">
    <location>
        <begin position="1205"/>
        <end position="1228"/>
    </location>
</feature>
<dbReference type="CDD" id="cd06257">
    <property type="entry name" value="DnaJ"/>
    <property type="match status" value="1"/>
</dbReference>
<protein>
    <recommendedName>
        <fullName evidence="2">Pre-mRNA-processing protein 45</fullName>
    </recommendedName>
</protein>
<feature type="compositionally biased region" description="Basic and acidic residues" evidence="4">
    <location>
        <begin position="1009"/>
        <end position="1044"/>
    </location>
</feature>
<feature type="compositionally biased region" description="Basic and acidic residues" evidence="4">
    <location>
        <begin position="1251"/>
        <end position="1263"/>
    </location>
</feature>
<evidence type="ECO:0000259" key="5">
    <source>
        <dbReference type="PROSITE" id="PS50076"/>
    </source>
</evidence>
<evidence type="ECO:0000256" key="4">
    <source>
        <dbReference type="SAM" id="MobiDB-lite"/>
    </source>
</evidence>
<feature type="compositionally biased region" description="Basic and acidic residues" evidence="4">
    <location>
        <begin position="416"/>
        <end position="436"/>
    </location>
</feature>
<dbReference type="InterPro" id="IPR024586">
    <property type="entry name" value="DnaJ-like_C11_C"/>
</dbReference>
<feature type="region of interest" description="Disordered" evidence="4">
    <location>
        <begin position="1240"/>
        <end position="1263"/>
    </location>
</feature>
<comment type="similarity">
    <text evidence="1">Belongs to the SNW family.</text>
</comment>
<evidence type="ECO:0000313" key="7">
    <source>
        <dbReference type="Proteomes" id="UP001216150"/>
    </source>
</evidence>
<dbReference type="Pfam" id="PF00226">
    <property type="entry name" value="DnaJ"/>
    <property type="match status" value="1"/>
</dbReference>
<dbReference type="PANTHER" id="PTHR12096">
    <property type="entry name" value="NUCLEAR PROTEIN SKIP-RELATED"/>
    <property type="match status" value="1"/>
</dbReference>
<dbReference type="InterPro" id="IPR017862">
    <property type="entry name" value="SKI-int_prot_SKIP"/>
</dbReference>
<keyword evidence="7" id="KW-1185">Reference proteome</keyword>
<evidence type="ECO:0000256" key="3">
    <source>
        <dbReference type="ARBA" id="ARBA00023186"/>
    </source>
</evidence>
<dbReference type="Pfam" id="PF02731">
    <property type="entry name" value="SKIP_SNW"/>
    <property type="match status" value="1"/>
</dbReference>
<dbReference type="PRINTS" id="PR00625">
    <property type="entry name" value="JDOMAIN"/>
</dbReference>
<reference evidence="6 7" key="1">
    <citation type="journal article" date="2023" name="IMA Fungus">
        <title>Comparative genomic study of the Penicillium genus elucidates a diverse pangenome and 15 lateral gene transfer events.</title>
        <authorList>
            <person name="Petersen C."/>
            <person name="Sorensen T."/>
            <person name="Nielsen M.R."/>
            <person name="Sondergaard T.E."/>
            <person name="Sorensen J.L."/>
            <person name="Fitzpatrick D.A."/>
            <person name="Frisvad J.C."/>
            <person name="Nielsen K.L."/>
        </authorList>
    </citation>
    <scope>NUCLEOTIDE SEQUENCE [LARGE SCALE GENOMIC DNA]</scope>
    <source>
        <strain evidence="6 7">IBT 29057</strain>
    </source>
</reference>
<feature type="region of interest" description="Disordered" evidence="4">
    <location>
        <begin position="411"/>
        <end position="436"/>
    </location>
</feature>
<dbReference type="AlphaFoldDB" id="A0AAD6GTM0"/>
<feature type="domain" description="J" evidence="5">
    <location>
        <begin position="42"/>
        <end position="111"/>
    </location>
</feature>
<keyword evidence="3" id="KW-0143">Chaperone</keyword>
<dbReference type="GO" id="GO:0005681">
    <property type="term" value="C:spliceosomal complex"/>
    <property type="evidence" value="ECO:0007669"/>
    <property type="project" value="InterPro"/>
</dbReference>
<feature type="region of interest" description="Disordered" evidence="4">
    <location>
        <begin position="1171"/>
        <end position="1193"/>
    </location>
</feature>
<dbReference type="Pfam" id="PF11875">
    <property type="entry name" value="DnaJ-like_C11_C"/>
    <property type="match status" value="1"/>
</dbReference>
<accession>A0AAD6GTM0</accession>
<dbReference type="PROSITE" id="PS50076">
    <property type="entry name" value="DNAJ_2"/>
    <property type="match status" value="1"/>
</dbReference>
<dbReference type="Gene3D" id="1.10.287.110">
    <property type="entry name" value="DnaJ domain"/>
    <property type="match status" value="1"/>
</dbReference>